<sequence>ETGHELVALVALVAAGPKVAQAAVVRVGLGVAVGVVAAVAEQGHGAGGGQAGIAATGAVFVVGGIGLDGQALGLVEGNAPGRVPGAGGDNYQMAKYFGLAHGPFQR</sequence>
<organism evidence="2">
    <name type="scientific">Tanacetum cinerariifolium</name>
    <name type="common">Dalmatian daisy</name>
    <name type="synonym">Chrysanthemum cinerariifolium</name>
    <dbReference type="NCBI Taxonomy" id="118510"/>
    <lineage>
        <taxon>Eukaryota</taxon>
        <taxon>Viridiplantae</taxon>
        <taxon>Streptophyta</taxon>
        <taxon>Embryophyta</taxon>
        <taxon>Tracheophyta</taxon>
        <taxon>Spermatophyta</taxon>
        <taxon>Magnoliopsida</taxon>
        <taxon>eudicotyledons</taxon>
        <taxon>Gunneridae</taxon>
        <taxon>Pentapetalae</taxon>
        <taxon>asterids</taxon>
        <taxon>campanulids</taxon>
        <taxon>Asterales</taxon>
        <taxon>Asteraceae</taxon>
        <taxon>Asteroideae</taxon>
        <taxon>Anthemideae</taxon>
        <taxon>Anthemidinae</taxon>
        <taxon>Tanacetum</taxon>
    </lineage>
</organism>
<protein>
    <submittedName>
        <fullName evidence="2">Uncharacterized protein</fullName>
    </submittedName>
</protein>
<proteinExistence type="predicted"/>
<accession>A0A699X602</accession>
<keyword evidence="1" id="KW-0732">Signal</keyword>
<reference evidence="2" key="1">
    <citation type="journal article" date="2019" name="Sci. Rep.">
        <title>Draft genome of Tanacetum cinerariifolium, the natural source of mosquito coil.</title>
        <authorList>
            <person name="Yamashiro T."/>
            <person name="Shiraishi A."/>
            <person name="Satake H."/>
            <person name="Nakayama K."/>
        </authorList>
    </citation>
    <scope>NUCLEOTIDE SEQUENCE</scope>
</reference>
<feature type="chain" id="PRO_5025515379" evidence="1">
    <location>
        <begin position="23"/>
        <end position="106"/>
    </location>
</feature>
<evidence type="ECO:0000313" key="2">
    <source>
        <dbReference type="EMBL" id="GFD52581.1"/>
    </source>
</evidence>
<name>A0A699X602_TANCI</name>
<feature type="signal peptide" evidence="1">
    <location>
        <begin position="1"/>
        <end position="22"/>
    </location>
</feature>
<feature type="non-terminal residue" evidence="2">
    <location>
        <position position="106"/>
    </location>
</feature>
<comment type="caution">
    <text evidence="2">The sequence shown here is derived from an EMBL/GenBank/DDBJ whole genome shotgun (WGS) entry which is preliminary data.</text>
</comment>
<gene>
    <name evidence="2" type="ORF">Tci_924550</name>
</gene>
<feature type="non-terminal residue" evidence="2">
    <location>
        <position position="1"/>
    </location>
</feature>
<evidence type="ECO:0000256" key="1">
    <source>
        <dbReference type="SAM" id="SignalP"/>
    </source>
</evidence>
<dbReference type="EMBL" id="BKCJ011784088">
    <property type="protein sequence ID" value="GFD52581.1"/>
    <property type="molecule type" value="Genomic_DNA"/>
</dbReference>
<dbReference type="AlphaFoldDB" id="A0A699X602"/>